<dbReference type="InterPro" id="IPR017451">
    <property type="entry name" value="F-box-assoc_interact_dom"/>
</dbReference>
<dbReference type="PANTHER" id="PTHR35546:SF130">
    <property type="entry name" value="EXPRESSED PROTEIN"/>
    <property type="match status" value="1"/>
</dbReference>
<dbReference type="Pfam" id="PF07734">
    <property type="entry name" value="FBA_1"/>
    <property type="match status" value="1"/>
</dbReference>
<dbReference type="InterPro" id="IPR006527">
    <property type="entry name" value="F-box-assoc_dom_typ1"/>
</dbReference>
<comment type="caution">
    <text evidence="2">The sequence shown here is derived from an EMBL/GenBank/DDBJ whole genome shotgun (WGS) entry which is preliminary data.</text>
</comment>
<accession>A0A438G537</accession>
<evidence type="ECO:0000313" key="2">
    <source>
        <dbReference type="EMBL" id="RVW67322.1"/>
    </source>
</evidence>
<feature type="domain" description="F-box associated beta-propeller type 1" evidence="1">
    <location>
        <begin position="30"/>
        <end position="175"/>
    </location>
</feature>
<sequence length="283" mass="32660">MIAINNEFPGQRPFTSLNFLDHPSGLDVLQACNGLFCCCCIESNETKRKYYIYNRTNKQFTTLPQFHVRAVRPVLGINLAFDPSKSQHYKVVCVRSCESPHGQHQIEMYSSVAAGSWRLAGVPFTAHWKMSFHNRVYWNGAIHWISQRGSSLYLDVNKEMVQEMPMPPFPDEYDERRFRVHLDSVAASFPKMLQGYLDPSEFNYYSFSVLCIVRGENENDSVLVLHMPGKVIGYHLKSKTFKEVFETETSLRLGWFDAYQYIETLVSSDYEGDAYSFSSCIEI</sequence>
<dbReference type="InterPro" id="IPR055290">
    <property type="entry name" value="At3g26010-like"/>
</dbReference>
<organism evidence="2 3">
    <name type="scientific">Vitis vinifera</name>
    <name type="common">Grape</name>
    <dbReference type="NCBI Taxonomy" id="29760"/>
    <lineage>
        <taxon>Eukaryota</taxon>
        <taxon>Viridiplantae</taxon>
        <taxon>Streptophyta</taxon>
        <taxon>Embryophyta</taxon>
        <taxon>Tracheophyta</taxon>
        <taxon>Spermatophyta</taxon>
        <taxon>Magnoliopsida</taxon>
        <taxon>eudicotyledons</taxon>
        <taxon>Gunneridae</taxon>
        <taxon>Pentapetalae</taxon>
        <taxon>rosids</taxon>
        <taxon>Vitales</taxon>
        <taxon>Vitaceae</taxon>
        <taxon>Viteae</taxon>
        <taxon>Vitis</taxon>
    </lineage>
</organism>
<dbReference type="EMBL" id="QGNW01000591">
    <property type="protein sequence ID" value="RVW67322.1"/>
    <property type="molecule type" value="Genomic_DNA"/>
</dbReference>
<dbReference type="Proteomes" id="UP000288805">
    <property type="component" value="Unassembled WGS sequence"/>
</dbReference>
<dbReference type="AlphaFoldDB" id="A0A438G537"/>
<evidence type="ECO:0000259" key="1">
    <source>
        <dbReference type="Pfam" id="PF07734"/>
    </source>
</evidence>
<dbReference type="PANTHER" id="PTHR35546">
    <property type="entry name" value="F-BOX PROTEIN INTERACTION DOMAIN PROTEIN-RELATED"/>
    <property type="match status" value="1"/>
</dbReference>
<reference evidence="2 3" key="1">
    <citation type="journal article" date="2018" name="PLoS Genet.">
        <title>Population sequencing reveals clonal diversity and ancestral inbreeding in the grapevine cultivar Chardonnay.</title>
        <authorList>
            <person name="Roach M.J."/>
            <person name="Johnson D.L."/>
            <person name="Bohlmann J."/>
            <person name="van Vuuren H.J."/>
            <person name="Jones S.J."/>
            <person name="Pretorius I.S."/>
            <person name="Schmidt S.A."/>
            <person name="Borneman A.R."/>
        </authorList>
    </citation>
    <scope>NUCLEOTIDE SEQUENCE [LARGE SCALE GENOMIC DNA]</scope>
    <source>
        <strain evidence="3">cv. Chardonnay</strain>
        <tissue evidence="2">Leaf</tissue>
    </source>
</reference>
<gene>
    <name evidence="2" type="primary">VvCHDp000615_4</name>
    <name evidence="2" type="ORF">CK203_064987</name>
</gene>
<name>A0A438G537_VITVI</name>
<evidence type="ECO:0000313" key="3">
    <source>
        <dbReference type="Proteomes" id="UP000288805"/>
    </source>
</evidence>
<protein>
    <submittedName>
        <fullName evidence="2">F-box protein</fullName>
    </submittedName>
</protein>
<dbReference type="NCBIfam" id="TIGR01640">
    <property type="entry name" value="F_box_assoc_1"/>
    <property type="match status" value="1"/>
</dbReference>
<proteinExistence type="predicted"/>